<name>A0A085TZ51_9RHOB</name>
<evidence type="ECO:0000313" key="3">
    <source>
        <dbReference type="EMBL" id="KFE35998.1"/>
    </source>
</evidence>
<evidence type="ECO:0000313" key="4">
    <source>
        <dbReference type="Proteomes" id="UP000028607"/>
    </source>
</evidence>
<feature type="transmembrane region" description="Helical" evidence="1">
    <location>
        <begin position="43"/>
        <end position="62"/>
    </location>
</feature>
<dbReference type="eggNOG" id="COG0671">
    <property type="taxonomic scope" value="Bacteria"/>
</dbReference>
<feature type="transmembrane region" description="Helical" evidence="1">
    <location>
        <begin position="138"/>
        <end position="157"/>
    </location>
</feature>
<feature type="domain" description="Inositolphosphotransferase Aur1/Ipt1" evidence="2">
    <location>
        <begin position="107"/>
        <end position="303"/>
    </location>
</feature>
<dbReference type="PATRIC" id="fig|1317124.6.peg.1061"/>
<keyword evidence="1" id="KW-0812">Transmembrane</keyword>
<dbReference type="GO" id="GO:0016020">
    <property type="term" value="C:membrane"/>
    <property type="evidence" value="ECO:0007669"/>
    <property type="project" value="UniProtKB-SubCell"/>
</dbReference>
<sequence>MSRLIRFAFFYAIFAFIFLLFLQDERIAFVERSLAGATSVFAGVSKLWALGLPLIAGTVVLAAHGRRRERLGEIGGALLCVFFLQCGFLTLKDAIPDLVPFYADPFLAEIDRWLTGGVDAWRVAHRLLPDLIVSDVTLVYFQLWALPAFGLPLLVAATDGDAERKRRYLWLYALSWIVIGNILALLGSSAGPAFYDRLLHTTAFAGLQDSMRASGLAQSPVGITQSALWQRYLSEGFDFGLSISAFPSMHVAATSVATLYIWERWPGLRLPAVAYLVTIFLLSIYTGFHYATDGITSVLVVCLLNLALRRFRTGGRGRKIVAPHRSVTIASLRKVG</sequence>
<feature type="transmembrane region" description="Helical" evidence="1">
    <location>
        <begin position="169"/>
        <end position="190"/>
    </location>
</feature>
<feature type="transmembrane region" description="Helical" evidence="1">
    <location>
        <begin position="294"/>
        <end position="311"/>
    </location>
</feature>
<evidence type="ECO:0000259" key="2">
    <source>
        <dbReference type="Pfam" id="PF14378"/>
    </source>
</evidence>
<reference evidence="4" key="1">
    <citation type="submission" date="2013-04" db="EMBL/GenBank/DDBJ databases">
        <title>Thioclava sp. 13D2W-2 Genome Sequencing.</title>
        <authorList>
            <person name="Lai Q."/>
            <person name="Li G."/>
            <person name="Shao Z."/>
        </authorList>
    </citation>
    <scope>NUCLEOTIDE SEQUENCE [LARGE SCALE GENOMIC DNA]</scope>
    <source>
        <strain evidence="4">13D2W-2</strain>
    </source>
</reference>
<dbReference type="EMBL" id="AQRC01000003">
    <property type="protein sequence ID" value="KFE35998.1"/>
    <property type="molecule type" value="Genomic_DNA"/>
</dbReference>
<protein>
    <recommendedName>
        <fullName evidence="2">Inositolphosphotransferase Aur1/Ipt1 domain-containing protein</fullName>
    </recommendedName>
</protein>
<dbReference type="InterPro" id="IPR026841">
    <property type="entry name" value="Aur1/Ipt1"/>
</dbReference>
<comment type="caution">
    <text evidence="3">The sequence shown here is derived from an EMBL/GenBank/DDBJ whole genome shotgun (WGS) entry which is preliminary data.</text>
</comment>
<dbReference type="OrthoDB" id="9816314at2"/>
<keyword evidence="1" id="KW-1133">Transmembrane helix</keyword>
<feature type="transmembrane region" description="Helical" evidence="1">
    <location>
        <begin position="74"/>
        <end position="91"/>
    </location>
</feature>
<feature type="transmembrane region" description="Helical" evidence="1">
    <location>
        <begin position="268"/>
        <end position="288"/>
    </location>
</feature>
<accession>A0A085TZ51</accession>
<organism evidence="3 4">
    <name type="scientific">Thioclava atlantica</name>
    <dbReference type="NCBI Taxonomy" id="1317124"/>
    <lineage>
        <taxon>Bacteria</taxon>
        <taxon>Pseudomonadati</taxon>
        <taxon>Pseudomonadota</taxon>
        <taxon>Alphaproteobacteria</taxon>
        <taxon>Rhodobacterales</taxon>
        <taxon>Paracoccaceae</taxon>
        <taxon>Thioclava</taxon>
    </lineage>
</organism>
<reference evidence="3 4" key="2">
    <citation type="journal article" date="2015" name="Antonie Van Leeuwenhoek">
        <title>Thioclava indica sp. nov., isolated from surface seawater of the Indian Ocean.</title>
        <authorList>
            <person name="Liu Y."/>
            <person name="Lai Q."/>
            <person name="Du J."/>
            <person name="Xu H."/>
            <person name="Jiang L."/>
            <person name="Shao Z."/>
        </authorList>
    </citation>
    <scope>NUCLEOTIDE SEQUENCE [LARGE SCALE GENOMIC DNA]</scope>
    <source>
        <strain evidence="3 4">13D2W-2</strain>
    </source>
</reference>
<gene>
    <name evidence="3" type="ORF">DW2_05195</name>
</gene>
<dbReference type="STRING" id="1317124.DW2_05195"/>
<feature type="transmembrane region" description="Helical" evidence="1">
    <location>
        <begin position="7"/>
        <end position="23"/>
    </location>
</feature>
<keyword evidence="1" id="KW-0472">Membrane</keyword>
<feature type="transmembrane region" description="Helical" evidence="1">
    <location>
        <begin position="239"/>
        <end position="261"/>
    </location>
</feature>
<evidence type="ECO:0000256" key="1">
    <source>
        <dbReference type="SAM" id="Phobius"/>
    </source>
</evidence>
<keyword evidence="4" id="KW-1185">Reference proteome</keyword>
<dbReference type="Pfam" id="PF14378">
    <property type="entry name" value="PAP2_3"/>
    <property type="match status" value="1"/>
</dbReference>
<proteinExistence type="predicted"/>
<dbReference type="Proteomes" id="UP000028607">
    <property type="component" value="Unassembled WGS sequence"/>
</dbReference>
<dbReference type="AlphaFoldDB" id="A0A085TZ51"/>
<dbReference type="RefSeq" id="WP_051855460.1">
    <property type="nucleotide sequence ID" value="NZ_AQRC01000003.1"/>
</dbReference>